<gene>
    <name evidence="2" type="ORF">MCOS_LOCUS1438</name>
</gene>
<reference evidence="2 3" key="1">
    <citation type="submission" date="2018-10" db="EMBL/GenBank/DDBJ databases">
        <authorList>
            <consortium name="Pathogen Informatics"/>
        </authorList>
    </citation>
    <scope>NUCLEOTIDE SEQUENCE [LARGE SCALE GENOMIC DNA]</scope>
</reference>
<keyword evidence="3" id="KW-1185">Reference proteome</keyword>
<name>A0A0R3U478_MESCO</name>
<evidence type="ECO:0000313" key="2">
    <source>
        <dbReference type="EMBL" id="VDD75435.1"/>
    </source>
</evidence>
<accession>A0A0R3U478</accession>
<dbReference type="EMBL" id="UXSR01000180">
    <property type="protein sequence ID" value="VDD75435.1"/>
    <property type="molecule type" value="Genomic_DNA"/>
</dbReference>
<dbReference type="Proteomes" id="UP000267029">
    <property type="component" value="Unassembled WGS sequence"/>
</dbReference>
<protein>
    <submittedName>
        <fullName evidence="2">Uncharacterized protein</fullName>
    </submittedName>
</protein>
<sequence>MEEEEEEEAEKEDEEIKEVEDEEMSVVLMIKLRSLDDPHGSPFEVDNGVDDDLAGCLPQLTWVPLFCPERMSGIIFDTWCRGATVGTLTGASLAVLPRSAPFIFYELRVNDRTHSTQPHAVHLAPSRLWLACAWNERHPPRTHRSPVVLPTIINLTAWDPIVFTVHTCVQRNHDRPPLHFKPHLVLLTVASSGSVQRCLAYDRTASGVTEEGLIRVHWSDVCKNTCQIKKGCSNFGSNCLCADPDVLALSVNGEVHMPSSDDCSRNKQTGGVQFPSCQLGGKDDLLSFKGSGNLR</sequence>
<evidence type="ECO:0000313" key="3">
    <source>
        <dbReference type="Proteomes" id="UP000267029"/>
    </source>
</evidence>
<dbReference type="AlphaFoldDB" id="A0A0R3U478"/>
<proteinExistence type="predicted"/>
<feature type="region of interest" description="Disordered" evidence="1">
    <location>
        <begin position="1"/>
        <end position="20"/>
    </location>
</feature>
<organism evidence="2 3">
    <name type="scientific">Mesocestoides corti</name>
    <name type="common">Flatworm</name>
    <dbReference type="NCBI Taxonomy" id="53468"/>
    <lineage>
        <taxon>Eukaryota</taxon>
        <taxon>Metazoa</taxon>
        <taxon>Spiralia</taxon>
        <taxon>Lophotrochozoa</taxon>
        <taxon>Platyhelminthes</taxon>
        <taxon>Cestoda</taxon>
        <taxon>Eucestoda</taxon>
        <taxon>Cyclophyllidea</taxon>
        <taxon>Mesocestoididae</taxon>
        <taxon>Mesocestoides</taxon>
    </lineage>
</organism>
<evidence type="ECO:0000256" key="1">
    <source>
        <dbReference type="SAM" id="MobiDB-lite"/>
    </source>
</evidence>